<organism evidence="1 2">
    <name type="scientific">Ectopseudomonas oleovorans</name>
    <name type="common">Pseudomonas oleovorans</name>
    <dbReference type="NCBI Taxonomy" id="301"/>
    <lineage>
        <taxon>Bacteria</taxon>
        <taxon>Pseudomonadati</taxon>
        <taxon>Pseudomonadota</taxon>
        <taxon>Gammaproteobacteria</taxon>
        <taxon>Pseudomonadales</taxon>
        <taxon>Pseudomonadaceae</taxon>
        <taxon>Ectopseudomonas</taxon>
    </lineage>
</organism>
<dbReference type="AlphaFoldDB" id="A0A397NM14"/>
<evidence type="ECO:0000313" key="1">
    <source>
        <dbReference type="EMBL" id="RIA34654.1"/>
    </source>
</evidence>
<accession>A0A397NM14</accession>
<protein>
    <submittedName>
        <fullName evidence="1">Uncharacterized protein</fullName>
    </submittedName>
</protein>
<comment type="caution">
    <text evidence="1">The sequence shown here is derived from an EMBL/GenBank/DDBJ whole genome shotgun (WGS) entry which is preliminary data.</text>
</comment>
<name>A0A397NM14_ECTOL</name>
<dbReference type="EMBL" id="QXDA01000002">
    <property type="protein sequence ID" value="RIA34654.1"/>
    <property type="molecule type" value="Genomic_DNA"/>
</dbReference>
<dbReference type="Proteomes" id="UP000265836">
    <property type="component" value="Unassembled WGS sequence"/>
</dbReference>
<reference evidence="1 2" key="1">
    <citation type="submission" date="2018-08" db="EMBL/GenBank/DDBJ databases">
        <title>Genome sequencing of rice bacterial endophytes.</title>
        <authorList>
            <person name="Venturi V."/>
        </authorList>
    </citation>
    <scope>NUCLEOTIDE SEQUENCE [LARGE SCALE GENOMIC DNA]</scope>
    <source>
        <strain evidence="1 2">E1205</strain>
    </source>
</reference>
<proteinExistence type="predicted"/>
<evidence type="ECO:0000313" key="2">
    <source>
        <dbReference type="Proteomes" id="UP000265836"/>
    </source>
</evidence>
<dbReference type="RefSeq" id="WP_119692076.1">
    <property type="nucleotide sequence ID" value="NZ_QXDA01000002.1"/>
</dbReference>
<sequence length="265" mass="27689">MNKAVFAYLWIALLPGCMTMDMLKTAGKGYMDGEYGMATTALAFAPLMLVPDAIDVVTLGAASRPRERSAEPVESSGQTSAMLGSLLQVAGQAAQASGPGPGYESGVLMAGVGAALAGDNVSAQQVGMSQDSAYSAGMTSLQTDAQVSTAIPREKGWVYRDPISEKCVYVSPPNGPGNSHQLLNKCGYEVTVFVCYQDSGNERCAEGGGAGTHSIKLTNGEQGYVVFPQRPLRAVVCKHSVGNYWYYPNVVYSAGGFSANCRAPG</sequence>
<gene>
    <name evidence="1" type="ORF">DFO61_1308</name>
</gene>